<evidence type="ECO:0000256" key="9">
    <source>
        <dbReference type="ARBA" id="ARBA00023139"/>
    </source>
</evidence>
<dbReference type="Ensembl" id="ENSORLT00015008573.1">
    <property type="protein sequence ID" value="ENSORLP00015003852.1"/>
    <property type="gene ID" value="ENSORLG00015004607.1"/>
</dbReference>
<keyword evidence="8 14" id="KW-0472">Membrane</keyword>
<dbReference type="InterPro" id="IPR015468">
    <property type="entry name" value="CD8_asu"/>
</dbReference>
<dbReference type="AlphaFoldDB" id="A0A3P9H7S0"/>
<dbReference type="Proteomes" id="UP000265200">
    <property type="component" value="Chromosome 5"/>
</dbReference>
<reference key="1">
    <citation type="journal article" date="2007" name="Nature">
        <title>The medaka draft genome and insights into vertebrate genome evolution.</title>
        <authorList>
            <person name="Kasahara M."/>
            <person name="Naruse K."/>
            <person name="Sasaki S."/>
            <person name="Nakatani Y."/>
            <person name="Qu W."/>
            <person name="Ahsan B."/>
            <person name="Yamada T."/>
            <person name="Nagayasu Y."/>
            <person name="Doi K."/>
            <person name="Kasai Y."/>
            <person name="Jindo T."/>
            <person name="Kobayashi D."/>
            <person name="Shimada A."/>
            <person name="Toyoda A."/>
            <person name="Kuroki Y."/>
            <person name="Fujiyama A."/>
            <person name="Sasaki T."/>
            <person name="Shimizu A."/>
            <person name="Asakawa S."/>
            <person name="Shimizu N."/>
            <person name="Hashimoto S."/>
            <person name="Yang J."/>
            <person name="Lee Y."/>
            <person name="Matsushima K."/>
            <person name="Sugano S."/>
            <person name="Sakaizumi M."/>
            <person name="Narita T."/>
            <person name="Ohishi K."/>
            <person name="Haga S."/>
            <person name="Ohta F."/>
            <person name="Nomoto H."/>
            <person name="Nogata K."/>
            <person name="Morishita T."/>
            <person name="Endo T."/>
            <person name="Shin-I T."/>
            <person name="Takeda H."/>
            <person name="Morishita S."/>
            <person name="Kohara Y."/>
        </authorList>
    </citation>
    <scope>NUCLEOTIDE SEQUENCE [LARGE SCALE GENOMIC DNA]</scope>
    <source>
        <strain>Hd-rR</strain>
    </source>
</reference>
<dbReference type="PANTHER" id="PTHR10441:SF2">
    <property type="entry name" value="T-CELL SURFACE GLYCOPROTEIN CD8 ALPHA CHAIN"/>
    <property type="match status" value="1"/>
</dbReference>
<evidence type="ECO:0000256" key="5">
    <source>
        <dbReference type="ARBA" id="ARBA00022859"/>
    </source>
</evidence>
<reference evidence="16 17" key="2">
    <citation type="submission" date="2017-04" db="EMBL/GenBank/DDBJ databases">
        <title>CpG methylation of centromeres and impact of large insertions on vertebrate speciation.</title>
        <authorList>
            <person name="Ichikawa K."/>
            <person name="Yoshimura J."/>
            <person name="Morishita S."/>
        </authorList>
    </citation>
    <scope>NUCLEOTIDE SEQUENCE</scope>
    <source>
        <strain evidence="16 17">HSOK</strain>
    </source>
</reference>
<protein>
    <recommendedName>
        <fullName evidence="15">Ig-like domain-containing protein</fullName>
    </recommendedName>
</protein>
<keyword evidence="2" id="KW-1003">Cell membrane</keyword>
<evidence type="ECO:0000256" key="10">
    <source>
        <dbReference type="ARBA" id="ARBA00023157"/>
    </source>
</evidence>
<keyword evidence="3 14" id="KW-0812">Transmembrane</keyword>
<dbReference type="InterPro" id="IPR036179">
    <property type="entry name" value="Ig-like_dom_sf"/>
</dbReference>
<dbReference type="Gene3D" id="2.60.40.10">
    <property type="entry name" value="Immunoglobulins"/>
    <property type="match status" value="1"/>
</dbReference>
<dbReference type="GO" id="GO:0005886">
    <property type="term" value="C:plasma membrane"/>
    <property type="evidence" value="ECO:0007669"/>
    <property type="project" value="UniProtKB-SubCell"/>
</dbReference>
<dbReference type="CDD" id="cd00099">
    <property type="entry name" value="IgV"/>
    <property type="match status" value="1"/>
</dbReference>
<keyword evidence="13" id="KW-0393">Immunoglobulin domain</keyword>
<keyword evidence="9" id="KW-0564">Palmitate</keyword>
<accession>A0A3P9H7S0</accession>
<keyword evidence="6 14" id="KW-1133">Transmembrane helix</keyword>
<keyword evidence="10" id="KW-1015">Disulfide bond</keyword>
<keyword evidence="12" id="KW-0449">Lipoprotein</keyword>
<reference evidence="16" key="3">
    <citation type="submission" date="2025-08" db="UniProtKB">
        <authorList>
            <consortium name="Ensembl"/>
        </authorList>
    </citation>
    <scope>IDENTIFICATION</scope>
    <source>
        <strain evidence="16">HSOK</strain>
    </source>
</reference>
<evidence type="ECO:0000259" key="15">
    <source>
        <dbReference type="PROSITE" id="PS50835"/>
    </source>
</evidence>
<keyword evidence="4" id="KW-0732">Signal</keyword>
<organism evidence="16 17">
    <name type="scientific">Oryzias latipes</name>
    <name type="common">Japanese rice fish</name>
    <name type="synonym">Japanese killifish</name>
    <dbReference type="NCBI Taxonomy" id="8090"/>
    <lineage>
        <taxon>Eukaryota</taxon>
        <taxon>Metazoa</taxon>
        <taxon>Chordata</taxon>
        <taxon>Craniata</taxon>
        <taxon>Vertebrata</taxon>
        <taxon>Euteleostomi</taxon>
        <taxon>Actinopterygii</taxon>
        <taxon>Neopterygii</taxon>
        <taxon>Teleostei</taxon>
        <taxon>Neoteleostei</taxon>
        <taxon>Acanthomorphata</taxon>
        <taxon>Ovalentaria</taxon>
        <taxon>Atherinomorphae</taxon>
        <taxon>Beloniformes</taxon>
        <taxon>Adrianichthyidae</taxon>
        <taxon>Oryziinae</taxon>
        <taxon>Oryzias</taxon>
    </lineage>
</organism>
<evidence type="ECO:0000313" key="16">
    <source>
        <dbReference type="Ensembl" id="ENSORLP00015003852.1"/>
    </source>
</evidence>
<comment type="subcellular location">
    <subcellularLocation>
        <location evidence="1">Cell membrane</location>
        <topology evidence="1">Single-pass type I membrane protein</topology>
    </subcellularLocation>
</comment>
<evidence type="ECO:0000256" key="2">
    <source>
        <dbReference type="ARBA" id="ARBA00022475"/>
    </source>
</evidence>
<keyword evidence="11" id="KW-0325">Glycoprotein</keyword>
<evidence type="ECO:0000256" key="14">
    <source>
        <dbReference type="SAM" id="Phobius"/>
    </source>
</evidence>
<evidence type="ECO:0000256" key="1">
    <source>
        <dbReference type="ARBA" id="ARBA00004251"/>
    </source>
</evidence>
<keyword evidence="5" id="KW-0391">Immunity</keyword>
<evidence type="ECO:0000256" key="4">
    <source>
        <dbReference type="ARBA" id="ARBA00022729"/>
    </source>
</evidence>
<dbReference type="GO" id="GO:0002250">
    <property type="term" value="P:adaptive immune response"/>
    <property type="evidence" value="ECO:0007669"/>
    <property type="project" value="UniProtKB-KW"/>
</dbReference>
<dbReference type="SUPFAM" id="SSF48726">
    <property type="entry name" value="Immunoglobulin"/>
    <property type="match status" value="1"/>
</dbReference>
<evidence type="ECO:0000256" key="6">
    <source>
        <dbReference type="ARBA" id="ARBA00022989"/>
    </source>
</evidence>
<dbReference type="PANTHER" id="PTHR10441">
    <property type="entry name" value="CD8 ALPHA CHAIN"/>
    <property type="match status" value="1"/>
</dbReference>
<feature type="transmembrane region" description="Helical" evidence="14">
    <location>
        <begin position="231"/>
        <end position="254"/>
    </location>
</feature>
<keyword evidence="7" id="KW-1064">Adaptive immunity</keyword>
<evidence type="ECO:0000256" key="11">
    <source>
        <dbReference type="ARBA" id="ARBA00023180"/>
    </source>
</evidence>
<name>A0A3P9H7S0_ORYLA</name>
<feature type="domain" description="Ig-like" evidence="15">
    <location>
        <begin position="35"/>
        <end position="140"/>
    </location>
</feature>
<reference evidence="16" key="4">
    <citation type="submission" date="2025-09" db="UniProtKB">
        <authorList>
            <consortium name="Ensembl"/>
        </authorList>
    </citation>
    <scope>IDENTIFICATION</scope>
    <source>
        <strain evidence="16">HSOK</strain>
    </source>
</reference>
<evidence type="ECO:0000256" key="13">
    <source>
        <dbReference type="ARBA" id="ARBA00023319"/>
    </source>
</evidence>
<evidence type="ECO:0000256" key="12">
    <source>
        <dbReference type="ARBA" id="ARBA00023288"/>
    </source>
</evidence>
<dbReference type="PROSITE" id="PS50835">
    <property type="entry name" value="IG_LIKE"/>
    <property type="match status" value="1"/>
</dbReference>
<evidence type="ECO:0000256" key="7">
    <source>
        <dbReference type="ARBA" id="ARBA00023130"/>
    </source>
</evidence>
<dbReference type="InterPro" id="IPR007110">
    <property type="entry name" value="Ig-like_dom"/>
</dbReference>
<evidence type="ECO:0000313" key="17">
    <source>
        <dbReference type="Proteomes" id="UP000265200"/>
    </source>
</evidence>
<proteinExistence type="predicted"/>
<sequence>MDQRWMKILLTLVFHLRKPDQTFLFGYLYGHIYLPVFETWTNVCSFHHAEVTTGADRTIQEGFPVDFKCQISEGTMVFWFRMLDGSNMEFIASFSNTGIEKKFEQQYKNLFSHAKKDTYSILTLKSFSAPRDSGAYVCAALVKGNMLNFGEVERVHGGNFRVHNVVFKVFAKRNNSVLFCKEKKRETTKAPLMIFTHPPTTVSTRASTRSCACSHMPAAEKTKPLLPCDPLILGSLAGGCGLLLLLLIIITLYCNRLRTRRCPHHYKRKPRVLAPEKQMTNARI</sequence>
<evidence type="ECO:0000256" key="3">
    <source>
        <dbReference type="ARBA" id="ARBA00022692"/>
    </source>
</evidence>
<evidence type="ECO:0000256" key="8">
    <source>
        <dbReference type="ARBA" id="ARBA00023136"/>
    </source>
</evidence>
<dbReference type="InterPro" id="IPR013783">
    <property type="entry name" value="Ig-like_fold"/>
</dbReference>